<name>A0ABY2CW47_GULMO</name>
<accession>A0ABY2CW47</accession>
<organism evidence="1 2">
    <name type="scientific">Gulbenkiania mobilis</name>
    <dbReference type="NCBI Taxonomy" id="397457"/>
    <lineage>
        <taxon>Bacteria</taxon>
        <taxon>Pseudomonadati</taxon>
        <taxon>Pseudomonadota</taxon>
        <taxon>Betaproteobacteria</taxon>
        <taxon>Neisseriales</taxon>
        <taxon>Chromobacteriaceae</taxon>
        <taxon>Gulbenkiania</taxon>
    </lineage>
</organism>
<evidence type="ECO:0000313" key="2">
    <source>
        <dbReference type="Proteomes" id="UP000294801"/>
    </source>
</evidence>
<dbReference type="EMBL" id="SMDA01000005">
    <property type="protein sequence ID" value="TCW31445.1"/>
    <property type="molecule type" value="Genomic_DNA"/>
</dbReference>
<comment type="caution">
    <text evidence="1">The sequence shown here is derived from an EMBL/GenBank/DDBJ whole genome shotgun (WGS) entry which is preliminary data.</text>
</comment>
<sequence>MEKLVEKPVTQALTGIEQALCLLNEALILLRSSGLVLHEEVSVEQIDRIHERIEAAHTEIRLLDRQHQHVELVHGGEKLVMKPILLSPQAADMLAHRRKLDAELAGLEFAEQVMFPKDGDFSGKVFNRRFHTESVAREGE</sequence>
<evidence type="ECO:0000313" key="1">
    <source>
        <dbReference type="EMBL" id="TCW31445.1"/>
    </source>
</evidence>
<reference evidence="1 2" key="1">
    <citation type="submission" date="2019-03" db="EMBL/GenBank/DDBJ databases">
        <title>Genomic Encyclopedia of Type Strains, Phase IV (KMG-IV): sequencing the most valuable type-strain genomes for metagenomic binning, comparative biology and taxonomic classification.</title>
        <authorList>
            <person name="Goeker M."/>
        </authorList>
    </citation>
    <scope>NUCLEOTIDE SEQUENCE [LARGE SCALE GENOMIC DNA]</scope>
    <source>
        <strain evidence="1 2">DSM 18507</strain>
    </source>
</reference>
<proteinExistence type="predicted"/>
<gene>
    <name evidence="1" type="ORF">EV669_105146</name>
</gene>
<dbReference type="RefSeq" id="WP_132098503.1">
    <property type="nucleotide sequence ID" value="NZ_SMDA01000005.1"/>
</dbReference>
<keyword evidence="2" id="KW-1185">Reference proteome</keyword>
<protein>
    <submittedName>
        <fullName evidence="1">Uncharacterized protein</fullName>
    </submittedName>
</protein>
<dbReference type="Proteomes" id="UP000294801">
    <property type="component" value="Unassembled WGS sequence"/>
</dbReference>